<evidence type="ECO:0000313" key="3">
    <source>
        <dbReference type="Proteomes" id="UP001316803"/>
    </source>
</evidence>
<dbReference type="Proteomes" id="UP001316803">
    <property type="component" value="Unassembled WGS sequence"/>
</dbReference>
<organism evidence="2 3">
    <name type="scientific">Knufia fluminis</name>
    <dbReference type="NCBI Taxonomy" id="191047"/>
    <lineage>
        <taxon>Eukaryota</taxon>
        <taxon>Fungi</taxon>
        <taxon>Dikarya</taxon>
        <taxon>Ascomycota</taxon>
        <taxon>Pezizomycotina</taxon>
        <taxon>Eurotiomycetes</taxon>
        <taxon>Chaetothyriomycetidae</taxon>
        <taxon>Chaetothyriales</taxon>
        <taxon>Trichomeriaceae</taxon>
        <taxon>Knufia</taxon>
    </lineage>
</organism>
<keyword evidence="3" id="KW-1185">Reference proteome</keyword>
<dbReference type="InterPro" id="IPR051807">
    <property type="entry name" value="Sec-metab_biosynth-assoc"/>
</dbReference>
<evidence type="ECO:0000259" key="1">
    <source>
        <dbReference type="Pfam" id="PF03795"/>
    </source>
</evidence>
<dbReference type="InterPro" id="IPR005545">
    <property type="entry name" value="YCII"/>
</dbReference>
<dbReference type="Gene3D" id="3.30.70.1060">
    <property type="entry name" value="Dimeric alpha+beta barrel"/>
    <property type="match status" value="1"/>
</dbReference>
<dbReference type="AlphaFoldDB" id="A0AAN8EXN0"/>
<reference evidence="2 3" key="1">
    <citation type="submission" date="2022-12" db="EMBL/GenBank/DDBJ databases">
        <title>Genomic features and morphological characterization of a novel Knufia sp. strain isolated from spacecraft assembly facility.</title>
        <authorList>
            <person name="Teixeira M."/>
            <person name="Chander A.M."/>
            <person name="Stajich J.E."/>
            <person name="Venkateswaran K."/>
        </authorList>
    </citation>
    <scope>NUCLEOTIDE SEQUENCE [LARGE SCALE GENOMIC DNA]</scope>
    <source>
        <strain evidence="2 3">FJI-L2-BK-P2</strain>
    </source>
</reference>
<gene>
    <name evidence="2" type="ORF">OHC33_002494</name>
</gene>
<feature type="domain" description="YCII-related" evidence="1">
    <location>
        <begin position="8"/>
        <end position="93"/>
    </location>
</feature>
<sequence>MSTSQFEWLVQIPDKANALQNRLKARPAHLENLKPRIQAGQVVMGGAMLSEQPSVGGTPDMTGSVMLIKADTREEILELLKNDEYTKQGAWDVDNAKIIPFKCAVRTAM</sequence>
<dbReference type="EMBL" id="JAKLMC020000005">
    <property type="protein sequence ID" value="KAK5955921.1"/>
    <property type="molecule type" value="Genomic_DNA"/>
</dbReference>
<dbReference type="InterPro" id="IPR011008">
    <property type="entry name" value="Dimeric_a/b-barrel"/>
</dbReference>
<protein>
    <recommendedName>
        <fullName evidence="1">YCII-related domain-containing protein</fullName>
    </recommendedName>
</protein>
<proteinExistence type="predicted"/>
<accession>A0AAN8EXN0</accession>
<dbReference type="Pfam" id="PF03795">
    <property type="entry name" value="YCII"/>
    <property type="match status" value="1"/>
</dbReference>
<dbReference type="PANTHER" id="PTHR33606">
    <property type="entry name" value="PROTEIN YCII"/>
    <property type="match status" value="1"/>
</dbReference>
<evidence type="ECO:0000313" key="2">
    <source>
        <dbReference type="EMBL" id="KAK5955921.1"/>
    </source>
</evidence>
<name>A0AAN8EXN0_9EURO</name>
<dbReference type="SUPFAM" id="SSF54909">
    <property type="entry name" value="Dimeric alpha+beta barrel"/>
    <property type="match status" value="1"/>
</dbReference>
<comment type="caution">
    <text evidence="2">The sequence shown here is derived from an EMBL/GenBank/DDBJ whole genome shotgun (WGS) entry which is preliminary data.</text>
</comment>
<dbReference type="PANTHER" id="PTHR33606:SF3">
    <property type="entry name" value="PROTEIN YCII"/>
    <property type="match status" value="1"/>
</dbReference>